<sequence>MTVNRMVSIMAGFMVLLSLVLAQITGQIDLFHPTWLWLTAFVGLNLFQMGFTGFCPAAKVFKAMGLKEATNACGTSSSGKGCC</sequence>
<keyword evidence="1" id="KW-0812">Transmembrane</keyword>
<dbReference type="AlphaFoldDB" id="A0A8I1MW77"/>
<gene>
    <name evidence="4" type="ORF">J0I24_11165</name>
    <name evidence="3" type="ORF">THICB1_180004</name>
</gene>
<dbReference type="EMBL" id="JAFKMR010000021">
    <property type="protein sequence ID" value="MBN8744851.1"/>
    <property type="molecule type" value="Genomic_DNA"/>
</dbReference>
<proteinExistence type="predicted"/>
<evidence type="ECO:0000313" key="4">
    <source>
        <dbReference type="EMBL" id="MBN8744851.1"/>
    </source>
</evidence>
<dbReference type="RefSeq" id="WP_013124446.1">
    <property type="nucleotide sequence ID" value="NZ_DAIPFP010000013.1"/>
</dbReference>
<protein>
    <submittedName>
        <fullName evidence="4">DUF2892 domain-containing protein</fullName>
    </submittedName>
</protein>
<evidence type="ECO:0000313" key="6">
    <source>
        <dbReference type="Proteomes" id="UP000664800"/>
    </source>
</evidence>
<comment type="caution">
    <text evidence="4">The sequence shown here is derived from an EMBL/GenBank/DDBJ whole genome shotgun (WGS) entry which is preliminary data.</text>
</comment>
<dbReference type="InterPro" id="IPR021309">
    <property type="entry name" value="YgaP-like_TM"/>
</dbReference>
<evidence type="ECO:0000313" key="5">
    <source>
        <dbReference type="Proteomes" id="UP000078599"/>
    </source>
</evidence>
<accession>A0A8I1MW77</accession>
<keyword evidence="1" id="KW-1133">Transmembrane helix</keyword>
<evidence type="ECO:0000259" key="2">
    <source>
        <dbReference type="Pfam" id="PF11127"/>
    </source>
</evidence>
<keyword evidence="1" id="KW-0472">Membrane</keyword>
<dbReference type="Proteomes" id="UP000664800">
    <property type="component" value="Unassembled WGS sequence"/>
</dbReference>
<reference evidence="3 5" key="1">
    <citation type="submission" date="2015-03" db="EMBL/GenBank/DDBJ databases">
        <authorList>
            <person name="Regsiter A."/>
            <person name="william w."/>
        </authorList>
    </citation>
    <scope>NUCLEOTIDE SEQUENCE [LARGE SCALE GENOMIC DNA]</scope>
    <source>
        <strain evidence="3 5">CB1</strain>
    </source>
</reference>
<keyword evidence="5" id="KW-1185">Reference proteome</keyword>
<dbReference type="EMBL" id="CTRI01000010">
    <property type="protein sequence ID" value="CQR31641.1"/>
    <property type="molecule type" value="Genomic_DNA"/>
</dbReference>
<reference evidence="4" key="2">
    <citation type="submission" date="2021-02" db="EMBL/GenBank/DDBJ databases">
        <title>Thiocyanate and organic carbon inputs drive convergent selection for specific autotrophic Afipia and Thiobacillus strains within complex microbiomes.</title>
        <authorList>
            <person name="Huddy R.J."/>
            <person name="Sachdeva R."/>
            <person name="Kadzinga F."/>
            <person name="Kantor R.S."/>
            <person name="Harrison S.T.L."/>
            <person name="Banfield J.F."/>
        </authorList>
    </citation>
    <scope>NUCLEOTIDE SEQUENCE</scope>
    <source>
        <strain evidence="4">SCN18_13_7_16_R3_B_64_19</strain>
    </source>
</reference>
<feature type="domain" description="Inner membrane protein YgaP-like transmembrane" evidence="2">
    <location>
        <begin position="2"/>
        <end position="62"/>
    </location>
</feature>
<evidence type="ECO:0000256" key="1">
    <source>
        <dbReference type="SAM" id="Phobius"/>
    </source>
</evidence>
<name>A0A8I1MW77_THIA3</name>
<organism evidence="4 6">
    <name type="scientific">Thiomonas arsenitoxydans (strain DSM 22701 / CIP 110005 / 3As)</name>
    <dbReference type="NCBI Taxonomy" id="426114"/>
    <lineage>
        <taxon>Bacteria</taxon>
        <taxon>Pseudomonadati</taxon>
        <taxon>Pseudomonadota</taxon>
        <taxon>Betaproteobacteria</taxon>
        <taxon>Burkholderiales</taxon>
        <taxon>Thiomonas</taxon>
    </lineage>
</organism>
<dbReference type="Proteomes" id="UP000078599">
    <property type="component" value="Unassembled WGS sequence"/>
</dbReference>
<dbReference type="Pfam" id="PF11127">
    <property type="entry name" value="YgaP-like_TM"/>
    <property type="match status" value="1"/>
</dbReference>
<feature type="transmembrane region" description="Helical" evidence="1">
    <location>
        <begin position="38"/>
        <end position="58"/>
    </location>
</feature>
<dbReference type="Gene3D" id="6.10.140.1340">
    <property type="match status" value="1"/>
</dbReference>
<evidence type="ECO:0000313" key="3">
    <source>
        <dbReference type="EMBL" id="CQR31641.1"/>
    </source>
</evidence>